<evidence type="ECO:0000256" key="7">
    <source>
        <dbReference type="SAM" id="SignalP"/>
    </source>
</evidence>
<feature type="signal peptide" evidence="7">
    <location>
        <begin position="1"/>
        <end position="33"/>
    </location>
</feature>
<dbReference type="SUPFAM" id="SSF54534">
    <property type="entry name" value="FKBP-like"/>
    <property type="match status" value="1"/>
</dbReference>
<evidence type="ECO:0000256" key="2">
    <source>
        <dbReference type="ARBA" id="ARBA00006577"/>
    </source>
</evidence>
<dbReference type="Pfam" id="PF00254">
    <property type="entry name" value="FKBP_C"/>
    <property type="match status" value="1"/>
</dbReference>
<dbReference type="InterPro" id="IPR046357">
    <property type="entry name" value="PPIase_dom_sf"/>
</dbReference>
<gene>
    <name evidence="9" type="ORF">ABS362_16345</name>
</gene>
<feature type="chain" id="PRO_5045885867" description="Peptidyl-prolyl cis-trans isomerase" evidence="7">
    <location>
        <begin position="34"/>
        <end position="186"/>
    </location>
</feature>
<proteinExistence type="inferred from homology"/>
<evidence type="ECO:0000256" key="5">
    <source>
        <dbReference type="PROSITE-ProRule" id="PRU00277"/>
    </source>
</evidence>
<comment type="caution">
    <text evidence="9">The sequence shown here is derived from an EMBL/GenBank/DDBJ whole genome shotgun (WGS) entry which is preliminary data.</text>
</comment>
<name>A0ABV1RXI7_9BACT</name>
<protein>
    <recommendedName>
        <fullName evidence="6">Peptidyl-prolyl cis-trans isomerase</fullName>
        <ecNumber evidence="6">5.2.1.8</ecNumber>
    </recommendedName>
</protein>
<dbReference type="RefSeq" id="WP_350413717.1">
    <property type="nucleotide sequence ID" value="NZ_JBEOKT010000018.1"/>
</dbReference>
<comment type="similarity">
    <text evidence="2 6">Belongs to the FKBP-type PPIase family.</text>
</comment>
<reference evidence="9 10" key="1">
    <citation type="submission" date="2024-06" db="EMBL/GenBank/DDBJ databases">
        <title>Pontibacter populi HYL7-15.</title>
        <authorList>
            <person name="Kim M.K."/>
        </authorList>
    </citation>
    <scope>NUCLEOTIDE SEQUENCE [LARGE SCALE GENOMIC DNA]</scope>
    <source>
        <strain evidence="9 10">HYL7-15</strain>
    </source>
</reference>
<dbReference type="EC" id="5.2.1.8" evidence="6"/>
<dbReference type="PANTHER" id="PTHR43811">
    <property type="entry name" value="FKBP-TYPE PEPTIDYL-PROLYL CIS-TRANS ISOMERASE FKPA"/>
    <property type="match status" value="1"/>
</dbReference>
<feature type="domain" description="PPIase FKBP-type" evidence="8">
    <location>
        <begin position="92"/>
        <end position="186"/>
    </location>
</feature>
<keyword evidence="3 5" id="KW-0697">Rotamase</keyword>
<evidence type="ECO:0000256" key="4">
    <source>
        <dbReference type="ARBA" id="ARBA00023235"/>
    </source>
</evidence>
<evidence type="ECO:0000313" key="9">
    <source>
        <dbReference type="EMBL" id="MER2999124.1"/>
    </source>
</evidence>
<comment type="catalytic activity">
    <reaction evidence="1 5 6">
        <text>[protein]-peptidylproline (omega=180) = [protein]-peptidylproline (omega=0)</text>
        <dbReference type="Rhea" id="RHEA:16237"/>
        <dbReference type="Rhea" id="RHEA-COMP:10747"/>
        <dbReference type="Rhea" id="RHEA-COMP:10748"/>
        <dbReference type="ChEBI" id="CHEBI:83833"/>
        <dbReference type="ChEBI" id="CHEBI:83834"/>
        <dbReference type="EC" id="5.2.1.8"/>
    </reaction>
</comment>
<evidence type="ECO:0000256" key="3">
    <source>
        <dbReference type="ARBA" id="ARBA00023110"/>
    </source>
</evidence>
<evidence type="ECO:0000259" key="8">
    <source>
        <dbReference type="PROSITE" id="PS50059"/>
    </source>
</evidence>
<dbReference type="PANTHER" id="PTHR43811:SF19">
    <property type="entry name" value="39 KDA FK506-BINDING NUCLEAR PROTEIN"/>
    <property type="match status" value="1"/>
</dbReference>
<keyword evidence="7" id="KW-0732">Signal</keyword>
<dbReference type="PROSITE" id="PS50059">
    <property type="entry name" value="FKBP_PPIASE"/>
    <property type="match status" value="1"/>
</dbReference>
<dbReference type="Proteomes" id="UP001476807">
    <property type="component" value="Unassembled WGS sequence"/>
</dbReference>
<evidence type="ECO:0000313" key="10">
    <source>
        <dbReference type="Proteomes" id="UP001476807"/>
    </source>
</evidence>
<accession>A0ABV1RXI7</accession>
<dbReference type="PROSITE" id="PS51257">
    <property type="entry name" value="PROKAR_LIPOPROTEIN"/>
    <property type="match status" value="1"/>
</dbReference>
<dbReference type="EMBL" id="JBEOKT010000018">
    <property type="protein sequence ID" value="MER2999124.1"/>
    <property type="molecule type" value="Genomic_DNA"/>
</dbReference>
<dbReference type="GO" id="GO:0003755">
    <property type="term" value="F:peptidyl-prolyl cis-trans isomerase activity"/>
    <property type="evidence" value="ECO:0007669"/>
    <property type="project" value="UniProtKB-EC"/>
</dbReference>
<organism evidence="9 10">
    <name type="scientific">Pontibacter populi</name>
    <dbReference type="NCBI Taxonomy" id="890055"/>
    <lineage>
        <taxon>Bacteria</taxon>
        <taxon>Pseudomonadati</taxon>
        <taxon>Bacteroidota</taxon>
        <taxon>Cytophagia</taxon>
        <taxon>Cytophagales</taxon>
        <taxon>Hymenobacteraceae</taxon>
        <taxon>Pontibacter</taxon>
    </lineage>
</organism>
<dbReference type="InterPro" id="IPR001179">
    <property type="entry name" value="PPIase_FKBP_dom"/>
</dbReference>
<sequence length="186" mass="20941">MTLLTLKNKLRKGNGLLQTLLLVVTILSFTACAEDDTERFFFDEEAQKVKDEEAIRKYFRDNNVDTTAVVRTQSGLYYLEVTEGEGEEIQLNDTVEAHYIGRFINNLIFDSSYNRGKAYTFVVRESTLTEQGVIKGWAEGLPLMRVGGEGFLYVPSHLAYGPYPDPSSSIPPNAVLVFNIEVLSKK</sequence>
<keyword evidence="4 5" id="KW-0413">Isomerase</keyword>
<dbReference type="Gene3D" id="3.10.50.40">
    <property type="match status" value="1"/>
</dbReference>
<evidence type="ECO:0000256" key="1">
    <source>
        <dbReference type="ARBA" id="ARBA00000971"/>
    </source>
</evidence>
<keyword evidence="10" id="KW-1185">Reference proteome</keyword>
<evidence type="ECO:0000256" key="6">
    <source>
        <dbReference type="RuleBase" id="RU003915"/>
    </source>
</evidence>